<dbReference type="GO" id="GO:0035658">
    <property type="term" value="C:Mon1-Ccz1 complex"/>
    <property type="evidence" value="ECO:0007669"/>
    <property type="project" value="InterPro"/>
</dbReference>
<feature type="region of interest" description="Disordered" evidence="2">
    <location>
        <begin position="767"/>
        <end position="802"/>
    </location>
</feature>
<feature type="compositionally biased region" description="Low complexity" evidence="2">
    <location>
        <begin position="405"/>
        <end position="414"/>
    </location>
</feature>
<feature type="compositionally biased region" description="Polar residues" evidence="2">
    <location>
        <begin position="462"/>
        <end position="473"/>
    </location>
</feature>
<feature type="compositionally biased region" description="Basic residues" evidence="2">
    <location>
        <begin position="338"/>
        <end position="349"/>
    </location>
</feature>
<dbReference type="VEuPathDB" id="FungiDB:BO97DRAFT_374549"/>
<dbReference type="GeneID" id="37197229"/>
<feature type="compositionally biased region" description="Low complexity" evidence="2">
    <location>
        <begin position="731"/>
        <end position="744"/>
    </location>
</feature>
<feature type="region of interest" description="Disordered" evidence="2">
    <location>
        <begin position="332"/>
        <end position="424"/>
    </location>
</feature>
<dbReference type="STRING" id="1450537.A0A395HNG1"/>
<name>A0A395HNG1_ASPHC</name>
<dbReference type="PANTHER" id="PTHR13056">
    <property type="entry name" value="VACUOLAR FUSION PROTEIN CCZ1 HOMOLOG-RELATED"/>
    <property type="match status" value="1"/>
</dbReference>
<feature type="region of interest" description="Disordered" evidence="2">
    <location>
        <begin position="504"/>
        <end position="534"/>
    </location>
</feature>
<dbReference type="InterPro" id="IPR013176">
    <property type="entry name" value="Ccz1"/>
</dbReference>
<feature type="domain" description="CCZ1/INTU/HSP4 first Longin" evidence="3">
    <location>
        <begin position="15"/>
        <end position="132"/>
    </location>
</feature>
<keyword evidence="5" id="KW-1185">Reference proteome</keyword>
<feature type="region of interest" description="Disordered" evidence="2">
    <location>
        <begin position="720"/>
        <end position="754"/>
    </location>
</feature>
<dbReference type="OrthoDB" id="240546at2759"/>
<dbReference type="RefSeq" id="XP_025548646.1">
    <property type="nucleotide sequence ID" value="XM_025692940.1"/>
</dbReference>
<feature type="compositionally biased region" description="Basic and acidic residues" evidence="2">
    <location>
        <begin position="478"/>
        <end position="491"/>
    </location>
</feature>
<dbReference type="EMBL" id="KZ824303">
    <property type="protein sequence ID" value="RAL09492.1"/>
    <property type="molecule type" value="Genomic_DNA"/>
</dbReference>
<organism evidence="4 5">
    <name type="scientific">Aspergillus homomorphus (strain CBS 101889)</name>
    <dbReference type="NCBI Taxonomy" id="1450537"/>
    <lineage>
        <taxon>Eukaryota</taxon>
        <taxon>Fungi</taxon>
        <taxon>Dikarya</taxon>
        <taxon>Ascomycota</taxon>
        <taxon>Pezizomycotina</taxon>
        <taxon>Eurotiomycetes</taxon>
        <taxon>Eurotiomycetidae</taxon>
        <taxon>Eurotiales</taxon>
        <taxon>Aspergillaceae</taxon>
        <taxon>Aspergillus</taxon>
        <taxon>Aspergillus subgen. Circumdati</taxon>
    </lineage>
</organism>
<feature type="compositionally biased region" description="Polar residues" evidence="2">
    <location>
        <begin position="390"/>
        <end position="404"/>
    </location>
</feature>
<evidence type="ECO:0000259" key="3">
    <source>
        <dbReference type="Pfam" id="PF19031"/>
    </source>
</evidence>
<sequence>MSDNVSASVTPAQLSFLTIYNPRLGPTDETIQNQIVFYTSRAEHSRQRDGQLSETGAKESSDEWNDRLRQIGLAQGIVGFARNFSEGRAVDYVDTEKSQIILHELEQDWWILASVDLTRLPVDWATSSQRAASATSSFAYSSREMCPPQLLIQQMRRAHAIFLLHHQFTLDALYDHVGRSTFCNILDSFWWRFAWSWEMLLTGNPLVDMYDGIKLSAGGELGVGVGEEEWGSGEREVLEDFVARTDGLLDLVVSRFGDSCPSSRGSTLEDREGESQSKNYDANLWLGAGVASKPSDGVIFTGVGALSRHSVVRVSQWMEWIYRYGVDAYGVGDDPTAPRRRKRRKKHRPRLPDGRGSSSKEVFVAHSQETATPDRPFSPGIPRPLVIGTPESSQLPTEFNMKTNSITSSESSSARSERGSDWMMPGTETFMKYLTLGYGSSWGPSSKTTTPHPRVGVLRQEVGSSASKPTKSPTDAEESSKGDHVDVDDKDKIQNRASFLIGFHRETSTSTSDSQTHDYIEAENPSTAESSHKIDQRTLHVQLTVPFEEAIPLDETPTGSVKLRTVVYVHQPFICTFLFDPSTPSLAQLSFYRELHSQLSILQKSLCNSTSPATASKRIAMSDSAFDANTPQSQQVYNFVYDSTNLTIRSSIPNIPELGVPSSIEAQDGAISQPWSRVESLNIHHRLLSTYSETRSRPLEVERTCKTSRGWWIVWMRMSDDPTSQPEKEGTPTTETSTGTPAEANISTGAGDAGGAQQEAFLIRRSSDHVPPSGHVRSGSGSRFFRDLGGASSPGLQAARTDTGPAKLVEGLGLDARRYIGNLLSLNR</sequence>
<comment type="similarity">
    <text evidence="1">Belongs to the CCZ1 family.</text>
</comment>
<proteinExistence type="inferred from homology"/>
<dbReference type="PANTHER" id="PTHR13056:SF0">
    <property type="entry name" value="VACUOLAR FUSION PROTEIN CCZ1 HOMOLOG-RELATED"/>
    <property type="match status" value="1"/>
</dbReference>
<evidence type="ECO:0000256" key="1">
    <source>
        <dbReference type="ARBA" id="ARBA00005352"/>
    </source>
</evidence>
<dbReference type="InterPro" id="IPR043987">
    <property type="entry name" value="CCZ1/INTU/HSP4_longin_1"/>
</dbReference>
<evidence type="ECO:0000313" key="5">
    <source>
        <dbReference type="Proteomes" id="UP000248961"/>
    </source>
</evidence>
<protein>
    <recommendedName>
        <fullName evidence="3">CCZ1/INTU/HSP4 first Longin domain-containing protein</fullName>
    </recommendedName>
</protein>
<accession>A0A395HNG1</accession>
<dbReference type="AlphaFoldDB" id="A0A395HNG1"/>
<feature type="region of interest" description="Disordered" evidence="2">
    <location>
        <begin position="459"/>
        <end position="491"/>
    </location>
</feature>
<dbReference type="Proteomes" id="UP000248961">
    <property type="component" value="Unassembled WGS sequence"/>
</dbReference>
<gene>
    <name evidence="4" type="ORF">BO97DRAFT_374549</name>
</gene>
<dbReference type="Pfam" id="PF19031">
    <property type="entry name" value="Intu_longin_1"/>
    <property type="match status" value="1"/>
</dbReference>
<evidence type="ECO:0000313" key="4">
    <source>
        <dbReference type="EMBL" id="RAL09492.1"/>
    </source>
</evidence>
<evidence type="ECO:0000256" key="2">
    <source>
        <dbReference type="SAM" id="MobiDB-lite"/>
    </source>
</evidence>
<reference evidence="4 5" key="1">
    <citation type="submission" date="2018-02" db="EMBL/GenBank/DDBJ databases">
        <title>The genomes of Aspergillus section Nigri reveals drivers in fungal speciation.</title>
        <authorList>
            <consortium name="DOE Joint Genome Institute"/>
            <person name="Vesth T.C."/>
            <person name="Nybo J."/>
            <person name="Theobald S."/>
            <person name="Brandl J."/>
            <person name="Frisvad J.C."/>
            <person name="Nielsen K.F."/>
            <person name="Lyhne E.K."/>
            <person name="Kogle M.E."/>
            <person name="Kuo A."/>
            <person name="Riley R."/>
            <person name="Clum A."/>
            <person name="Nolan M."/>
            <person name="Lipzen A."/>
            <person name="Salamov A."/>
            <person name="Henrissat B."/>
            <person name="Wiebenga A."/>
            <person name="De vries R.P."/>
            <person name="Grigoriev I.V."/>
            <person name="Mortensen U.H."/>
            <person name="Andersen M.R."/>
            <person name="Baker S.E."/>
        </authorList>
    </citation>
    <scope>NUCLEOTIDE SEQUENCE [LARGE SCALE GENOMIC DNA]</scope>
    <source>
        <strain evidence="4 5">CBS 101889</strain>
    </source>
</reference>
<dbReference type="GO" id="GO:0016192">
    <property type="term" value="P:vesicle-mediated transport"/>
    <property type="evidence" value="ECO:0007669"/>
    <property type="project" value="InterPro"/>
</dbReference>